<dbReference type="InterPro" id="IPR009003">
    <property type="entry name" value="Peptidase_S1_PA"/>
</dbReference>
<gene>
    <name evidence="2" type="ORF">Phou_062660</name>
</gene>
<dbReference type="AlphaFoldDB" id="A0A6V8KJC7"/>
<dbReference type="InterPro" id="IPR043504">
    <property type="entry name" value="Peptidase_S1_PA_chymotrypsin"/>
</dbReference>
<dbReference type="EMBL" id="BLPF01000002">
    <property type="protein sequence ID" value="GFJ82086.1"/>
    <property type="molecule type" value="Genomic_DNA"/>
</dbReference>
<accession>A0A6V8KJC7</accession>
<reference evidence="2 3" key="2">
    <citation type="submission" date="2020-03" db="EMBL/GenBank/DDBJ databases">
        <authorList>
            <person name="Ichikawa N."/>
            <person name="Kimura A."/>
            <person name="Kitahashi Y."/>
            <person name="Uohara A."/>
        </authorList>
    </citation>
    <scope>NUCLEOTIDE SEQUENCE [LARGE SCALE GENOMIC DNA]</scope>
    <source>
        <strain evidence="2 3">NBRC 108639</strain>
    </source>
</reference>
<keyword evidence="1" id="KW-0732">Signal</keyword>
<evidence type="ECO:0000313" key="2">
    <source>
        <dbReference type="EMBL" id="GFJ82086.1"/>
    </source>
</evidence>
<feature type="chain" id="PRO_5029000060" description="Serine protease" evidence="1">
    <location>
        <begin position="25"/>
        <end position="410"/>
    </location>
</feature>
<reference evidence="2 3" key="1">
    <citation type="submission" date="2020-03" db="EMBL/GenBank/DDBJ databases">
        <title>Whole genome shotgun sequence of Phytohabitans houttuyneae NBRC 108639.</title>
        <authorList>
            <person name="Komaki H."/>
            <person name="Tamura T."/>
        </authorList>
    </citation>
    <scope>NUCLEOTIDE SEQUENCE [LARGE SCALE GENOMIC DNA]</scope>
    <source>
        <strain evidence="2 3">NBRC 108639</strain>
    </source>
</reference>
<evidence type="ECO:0000256" key="1">
    <source>
        <dbReference type="SAM" id="SignalP"/>
    </source>
</evidence>
<dbReference type="SUPFAM" id="SSF50494">
    <property type="entry name" value="Trypsin-like serine proteases"/>
    <property type="match status" value="1"/>
</dbReference>
<evidence type="ECO:0000313" key="3">
    <source>
        <dbReference type="Proteomes" id="UP000482800"/>
    </source>
</evidence>
<evidence type="ECO:0008006" key="4">
    <source>
        <dbReference type="Google" id="ProtNLM"/>
    </source>
</evidence>
<name>A0A6V8KJC7_9ACTN</name>
<dbReference type="Gene3D" id="2.40.10.10">
    <property type="entry name" value="Trypsin-like serine proteases"/>
    <property type="match status" value="2"/>
</dbReference>
<comment type="caution">
    <text evidence="2">The sequence shown here is derived from an EMBL/GenBank/DDBJ whole genome shotgun (WGS) entry which is preliminary data.</text>
</comment>
<proteinExistence type="predicted"/>
<dbReference type="Proteomes" id="UP000482800">
    <property type="component" value="Unassembled WGS sequence"/>
</dbReference>
<sequence>MYRRVLLASCATLALVGVTGVADAASGPGAEAGAPVDSDAALVAAMKDVPEFGGAYVGADGALHVWLTRPADAARARAALTPGLRAASAGAKTVVHRADYTFAQLKVWHDKLAGMLAMPGVTMTDIDERVNRLTLGVEDTAETAARVKAALALHGIPRAAVDVVTATAVTPTLRDRTRPLRGGVQIQSSVIECTLGLPAIRSGIFGFVTNSHCSAIRSQVDNGLFWQSSQAAGNNDLVGAELVDPPFKTGGTCPTGRRCRLSDTNFVRSDVDVAVGRIARPALGSTNWNGTSTFRVTEAFDPVLGSTVQKVGRSTGRTQGTVARTCENSNVLNTDITLLCQGVADYVSADGDSGAPVFEVTNSPATNDVRVVGVHWGSAVVNNVTISAFSTFRFIIPEIGFIFVCAVSGC</sequence>
<keyword evidence="3" id="KW-1185">Reference proteome</keyword>
<organism evidence="2 3">
    <name type="scientific">Phytohabitans houttuyneae</name>
    <dbReference type="NCBI Taxonomy" id="1076126"/>
    <lineage>
        <taxon>Bacteria</taxon>
        <taxon>Bacillati</taxon>
        <taxon>Actinomycetota</taxon>
        <taxon>Actinomycetes</taxon>
        <taxon>Micromonosporales</taxon>
        <taxon>Micromonosporaceae</taxon>
    </lineage>
</organism>
<dbReference type="RefSeq" id="WP_173062131.1">
    <property type="nucleotide sequence ID" value="NZ_BAABGO010000074.1"/>
</dbReference>
<feature type="signal peptide" evidence="1">
    <location>
        <begin position="1"/>
        <end position="24"/>
    </location>
</feature>
<protein>
    <recommendedName>
        <fullName evidence="4">Serine protease</fullName>
    </recommendedName>
</protein>